<evidence type="ECO:0000313" key="2">
    <source>
        <dbReference type="Proteomes" id="UP000612055"/>
    </source>
</evidence>
<reference evidence="1" key="1">
    <citation type="journal article" date="2020" name="bioRxiv">
        <title>Comparative genomics of Chlamydomonas.</title>
        <authorList>
            <person name="Craig R.J."/>
            <person name="Hasan A.R."/>
            <person name="Ness R.W."/>
            <person name="Keightley P.D."/>
        </authorList>
    </citation>
    <scope>NUCLEOTIDE SEQUENCE</scope>
    <source>
        <strain evidence="1">CCAP 11/70</strain>
    </source>
</reference>
<gene>
    <name evidence="1" type="ORF">HYH03_017419</name>
</gene>
<organism evidence="1 2">
    <name type="scientific">Edaphochlamys debaryana</name>
    <dbReference type="NCBI Taxonomy" id="47281"/>
    <lineage>
        <taxon>Eukaryota</taxon>
        <taxon>Viridiplantae</taxon>
        <taxon>Chlorophyta</taxon>
        <taxon>core chlorophytes</taxon>
        <taxon>Chlorophyceae</taxon>
        <taxon>CS clade</taxon>
        <taxon>Chlamydomonadales</taxon>
        <taxon>Chlamydomonadales incertae sedis</taxon>
        <taxon>Edaphochlamys</taxon>
    </lineage>
</organism>
<proteinExistence type="predicted"/>
<evidence type="ECO:0000313" key="1">
    <source>
        <dbReference type="EMBL" id="KAG2483698.1"/>
    </source>
</evidence>
<dbReference type="AlphaFoldDB" id="A0A835XJ12"/>
<dbReference type="EMBL" id="JAEHOE010000168">
    <property type="protein sequence ID" value="KAG2483698.1"/>
    <property type="molecule type" value="Genomic_DNA"/>
</dbReference>
<sequence length="76" mass="8234">MARSGSCTPLPWMDYRVYLNATFCPGSLSDDIATYMQPAAQRVGLRLAAGALCLEDGRGGQLCRGPSDGQRRRTEP</sequence>
<keyword evidence="2" id="KW-1185">Reference proteome</keyword>
<protein>
    <submittedName>
        <fullName evidence="1">Uncharacterized protein</fullName>
    </submittedName>
</protein>
<comment type="caution">
    <text evidence="1">The sequence shown here is derived from an EMBL/GenBank/DDBJ whole genome shotgun (WGS) entry which is preliminary data.</text>
</comment>
<accession>A0A835XJ12</accession>
<dbReference type="Proteomes" id="UP000612055">
    <property type="component" value="Unassembled WGS sequence"/>
</dbReference>
<name>A0A835XJ12_9CHLO</name>